<keyword evidence="1" id="KW-1133">Transmembrane helix</keyword>
<accession>A0ABQ1FC09</accession>
<dbReference type="InterPro" id="IPR008620">
    <property type="entry name" value="FixH"/>
</dbReference>
<gene>
    <name evidence="2" type="ORF">GCM10010923_13840</name>
</gene>
<evidence type="ECO:0000313" key="3">
    <source>
        <dbReference type="Proteomes" id="UP000603317"/>
    </source>
</evidence>
<keyword evidence="3" id="KW-1185">Reference proteome</keyword>
<reference evidence="3" key="1">
    <citation type="journal article" date="2019" name="Int. J. Syst. Evol. Microbiol.">
        <title>The Global Catalogue of Microorganisms (GCM) 10K type strain sequencing project: providing services to taxonomists for standard genome sequencing and annotation.</title>
        <authorList>
            <consortium name="The Broad Institute Genomics Platform"/>
            <consortium name="The Broad Institute Genome Sequencing Center for Infectious Disease"/>
            <person name="Wu L."/>
            <person name="Ma J."/>
        </authorList>
    </citation>
    <scope>NUCLEOTIDE SEQUENCE [LARGE SCALE GENOMIC DNA]</scope>
    <source>
        <strain evidence="3">CGMCC 1.15297</strain>
    </source>
</reference>
<dbReference type="Pfam" id="PF05751">
    <property type="entry name" value="FixH"/>
    <property type="match status" value="1"/>
</dbReference>
<dbReference type="Proteomes" id="UP000603317">
    <property type="component" value="Unassembled WGS sequence"/>
</dbReference>
<evidence type="ECO:0000256" key="1">
    <source>
        <dbReference type="SAM" id="Phobius"/>
    </source>
</evidence>
<protein>
    <submittedName>
        <fullName evidence="2">Cytochrome oxidase</fullName>
    </submittedName>
</protein>
<dbReference type="RefSeq" id="WP_188642004.1">
    <property type="nucleotide sequence ID" value="NZ_BMID01000001.1"/>
</dbReference>
<proteinExistence type="predicted"/>
<sequence>MRQQFTGRHMAAILVGGFGIVMAVNFYMASLATQGFGGVVVENSYVASQKFNGWLEEARAQDELGWSADVSRDAEGRLRATVAGVPVGAEIAARLRRPLGQPGTREVVLLGEGGGAYGSAEAIPAGRWIVRVTISSGADRWTRELRLE</sequence>
<feature type="transmembrane region" description="Helical" evidence="1">
    <location>
        <begin position="12"/>
        <end position="32"/>
    </location>
</feature>
<keyword evidence="1" id="KW-0472">Membrane</keyword>
<comment type="caution">
    <text evidence="2">The sequence shown here is derived from an EMBL/GenBank/DDBJ whole genome shotgun (WGS) entry which is preliminary data.</text>
</comment>
<evidence type="ECO:0000313" key="2">
    <source>
        <dbReference type="EMBL" id="GGA05296.1"/>
    </source>
</evidence>
<name>A0ABQ1FC09_9SPHN</name>
<keyword evidence="1" id="KW-0812">Transmembrane</keyword>
<organism evidence="2 3">
    <name type="scientific">Blastomonas marina</name>
    <dbReference type="NCBI Taxonomy" id="1867408"/>
    <lineage>
        <taxon>Bacteria</taxon>
        <taxon>Pseudomonadati</taxon>
        <taxon>Pseudomonadota</taxon>
        <taxon>Alphaproteobacteria</taxon>
        <taxon>Sphingomonadales</taxon>
        <taxon>Sphingomonadaceae</taxon>
        <taxon>Blastomonas</taxon>
    </lineage>
</organism>
<dbReference type="EMBL" id="BMID01000001">
    <property type="protein sequence ID" value="GGA05296.1"/>
    <property type="molecule type" value="Genomic_DNA"/>
</dbReference>